<dbReference type="Proteomes" id="UP001152759">
    <property type="component" value="Chromosome 3"/>
</dbReference>
<evidence type="ECO:0000313" key="2">
    <source>
        <dbReference type="Proteomes" id="UP001152759"/>
    </source>
</evidence>
<dbReference type="Pfam" id="PF14868">
    <property type="entry name" value="DUF4487"/>
    <property type="match status" value="1"/>
</dbReference>
<evidence type="ECO:0000313" key="1">
    <source>
        <dbReference type="EMBL" id="CAH0386479.1"/>
    </source>
</evidence>
<sequence length="902" mass="103806">MSQSQIGMDLSIVLSQLKITERNAENLHRILPSTQVLREYNCAEVDHIVCTLTESWLECFSPETLEKELLQDIFLVIKSRILLAYNIVEDIIKNKNFSQVNQQLIEEKLMENVNLLTAVENVLVFYSKFTEISANYVPLTLLLVNKVVPAGYCHFKNCFSDEFCTSGVENIRKLYSNLFQKSHSILILFSRLVTQKVCFNCEHESEMILLLQILDSIPDVADALMNSFDMKMMAIQWKFFFNLAQKHIKHIHARFDVSKSLNSLIDQVISRMDQIINKEISESKDITKNLKTCNFFVKIIFNTCELFQDENKSCYPKIVSFLCYILGTSSPYLISIDLPRPTIQETETLLTSFSEPFLNLMIMDSQFIQEFFSLSSAEIVEPINKIGIFLLTVTILRKLLSHPDKKAVEDRWIKHDFNILNVPFNVMRNDNTHLFFHITLPGELYGDGSASEIHPYRSLMISLSAFIVRMISEDDSSRVELTLLKNVCQPEIWPAVLASDVWCAVSRYASPELCLHQVEFFVKKILIWPTEKKNQPEWIYFTCLASRLFSFLSNHHKEKIIKNHPLSAENFCIWSALRIHPPEGGQQKSAEWLIRGTLIDFLISEKKTKLTNMIAALDIACAIDFDAAPRQGEHFIKLTLQLWNCFSNVDSILSSEESSCGEKLWFNNFLSALSRVTVHLFSKFDNSQIFNVLLKLKNLCSKGNSFPKMCTLIILTALSDKILEEDDRKNQIIRTTTELFQALLCDSNPTVRQKSYETFEYFSIITRYGEVISLTAGKNPNLKECIKRYLNHSLEKFLNPLDESEYLEKLNKIKYFHKCSVPIDPTTLKPICILENEAQSCEEVPLKKIKLDCKSEIDTCINAIKTNGSSLLQLTVQSISQVSEDQKRQLTSVLRALTERFQ</sequence>
<dbReference type="PANTHER" id="PTHR16071:SF2">
    <property type="entry name" value="FIGNL1-INTERACTING REGULATOR OF RECOMBINATION AND MITOSIS"/>
    <property type="match status" value="1"/>
</dbReference>
<protein>
    <submittedName>
        <fullName evidence="1">Uncharacterized protein</fullName>
    </submittedName>
</protein>
<dbReference type="InterPro" id="IPR027902">
    <property type="entry name" value="DUF4487"/>
</dbReference>
<name>A0A9P0A8I0_BEMTA</name>
<reference evidence="1" key="1">
    <citation type="submission" date="2021-12" db="EMBL/GenBank/DDBJ databases">
        <authorList>
            <person name="King R."/>
        </authorList>
    </citation>
    <scope>NUCLEOTIDE SEQUENCE</scope>
</reference>
<gene>
    <name evidence="1" type="ORF">BEMITA_LOCUS5593</name>
</gene>
<organism evidence="1 2">
    <name type="scientific">Bemisia tabaci</name>
    <name type="common">Sweetpotato whitefly</name>
    <name type="synonym">Aleurodes tabaci</name>
    <dbReference type="NCBI Taxonomy" id="7038"/>
    <lineage>
        <taxon>Eukaryota</taxon>
        <taxon>Metazoa</taxon>
        <taxon>Ecdysozoa</taxon>
        <taxon>Arthropoda</taxon>
        <taxon>Hexapoda</taxon>
        <taxon>Insecta</taxon>
        <taxon>Pterygota</taxon>
        <taxon>Neoptera</taxon>
        <taxon>Paraneoptera</taxon>
        <taxon>Hemiptera</taxon>
        <taxon>Sternorrhyncha</taxon>
        <taxon>Aleyrodoidea</taxon>
        <taxon>Aleyrodidae</taxon>
        <taxon>Aleyrodinae</taxon>
        <taxon>Bemisia</taxon>
    </lineage>
</organism>
<dbReference type="PANTHER" id="PTHR16071">
    <property type="entry name" value="CHROMOSOME 1 OPEN READING FRAME 112"/>
    <property type="match status" value="1"/>
</dbReference>
<accession>A0A9P0A8I0</accession>
<dbReference type="KEGG" id="btab:109029974"/>
<proteinExistence type="predicted"/>
<dbReference type="AlphaFoldDB" id="A0A9P0A8I0"/>
<dbReference type="EMBL" id="OU963864">
    <property type="protein sequence ID" value="CAH0386479.1"/>
    <property type="molecule type" value="Genomic_DNA"/>
</dbReference>
<keyword evidence="2" id="KW-1185">Reference proteome</keyword>